<dbReference type="SMR" id="A0A8T3B9P5"/>
<evidence type="ECO:0000313" key="2">
    <source>
        <dbReference type="EMBL" id="KAI0507595.1"/>
    </source>
</evidence>
<feature type="transmembrane region" description="Helical" evidence="1">
    <location>
        <begin position="39"/>
        <end position="57"/>
    </location>
</feature>
<keyword evidence="1" id="KW-0812">Transmembrane</keyword>
<keyword evidence="1" id="KW-0472">Membrane</keyword>
<dbReference type="EMBL" id="JAGYWB010000010">
    <property type="protein sequence ID" value="KAI0507595.1"/>
    <property type="molecule type" value="Genomic_DNA"/>
</dbReference>
<evidence type="ECO:0000256" key="1">
    <source>
        <dbReference type="SAM" id="Phobius"/>
    </source>
</evidence>
<organism evidence="2 3">
    <name type="scientific">Dendrobium nobile</name>
    <name type="common">Orchid</name>
    <dbReference type="NCBI Taxonomy" id="94219"/>
    <lineage>
        <taxon>Eukaryota</taxon>
        <taxon>Viridiplantae</taxon>
        <taxon>Streptophyta</taxon>
        <taxon>Embryophyta</taxon>
        <taxon>Tracheophyta</taxon>
        <taxon>Spermatophyta</taxon>
        <taxon>Magnoliopsida</taxon>
        <taxon>Liliopsida</taxon>
        <taxon>Asparagales</taxon>
        <taxon>Orchidaceae</taxon>
        <taxon>Epidendroideae</taxon>
        <taxon>Malaxideae</taxon>
        <taxon>Dendrobiinae</taxon>
        <taxon>Dendrobium</taxon>
    </lineage>
</organism>
<dbReference type="Proteomes" id="UP000829196">
    <property type="component" value="Unassembled WGS sequence"/>
</dbReference>
<reference evidence="2" key="1">
    <citation type="journal article" date="2022" name="Front. Genet.">
        <title>Chromosome-Scale Assembly of the Dendrobium nobile Genome Provides Insights Into the Molecular Mechanism of the Biosynthesis of the Medicinal Active Ingredient of Dendrobium.</title>
        <authorList>
            <person name="Xu Q."/>
            <person name="Niu S.-C."/>
            <person name="Li K.-L."/>
            <person name="Zheng P.-J."/>
            <person name="Zhang X.-J."/>
            <person name="Jia Y."/>
            <person name="Liu Y."/>
            <person name="Niu Y.-X."/>
            <person name="Yu L.-H."/>
            <person name="Chen D.-F."/>
            <person name="Zhang G.-Q."/>
        </authorList>
    </citation>
    <scope>NUCLEOTIDE SEQUENCE</scope>
    <source>
        <tissue evidence="2">Leaf</tissue>
    </source>
</reference>
<evidence type="ECO:0000313" key="3">
    <source>
        <dbReference type="Proteomes" id="UP000829196"/>
    </source>
</evidence>
<feature type="transmembrane region" description="Helical" evidence="1">
    <location>
        <begin position="64"/>
        <end position="86"/>
    </location>
</feature>
<protein>
    <submittedName>
        <fullName evidence="2">Uncharacterized protein</fullName>
    </submittedName>
</protein>
<gene>
    <name evidence="2" type="ORF">KFK09_013721</name>
</gene>
<accession>A0A8T3B9P5</accession>
<name>A0A8T3B9P5_DENNO</name>
<sequence length="87" mass="10142">MSELRLTKEVKFSVLHCCCLSRTNLNRPLLFLTCKGLNFSLPLCKMMVFVSFLFIYFCQMLDCFVDVLGSFVFVTCFCSFFFAILLF</sequence>
<proteinExistence type="predicted"/>
<keyword evidence="1" id="KW-1133">Transmembrane helix</keyword>
<keyword evidence="3" id="KW-1185">Reference proteome</keyword>
<dbReference type="AlphaFoldDB" id="A0A8T3B9P5"/>
<comment type="caution">
    <text evidence="2">The sequence shown here is derived from an EMBL/GenBank/DDBJ whole genome shotgun (WGS) entry which is preliminary data.</text>
</comment>